<keyword evidence="1" id="KW-0805">Transcription regulation</keyword>
<dbReference type="Gene3D" id="2.60.120.10">
    <property type="entry name" value="Jelly Rolls"/>
    <property type="match status" value="1"/>
</dbReference>
<dbReference type="GO" id="GO:0003700">
    <property type="term" value="F:DNA-binding transcription factor activity"/>
    <property type="evidence" value="ECO:0007669"/>
    <property type="project" value="InterPro"/>
</dbReference>
<dbReference type="PANTHER" id="PTHR43280">
    <property type="entry name" value="ARAC-FAMILY TRANSCRIPTIONAL REGULATOR"/>
    <property type="match status" value="1"/>
</dbReference>
<evidence type="ECO:0000256" key="2">
    <source>
        <dbReference type="ARBA" id="ARBA00023125"/>
    </source>
</evidence>
<dbReference type="InterPro" id="IPR014710">
    <property type="entry name" value="RmlC-like_jellyroll"/>
</dbReference>
<dbReference type="SUPFAM" id="SSF46689">
    <property type="entry name" value="Homeodomain-like"/>
    <property type="match status" value="2"/>
</dbReference>
<dbReference type="CDD" id="cd02208">
    <property type="entry name" value="cupin_RmlC-like"/>
    <property type="match status" value="1"/>
</dbReference>
<dbReference type="Gene3D" id="1.10.10.60">
    <property type="entry name" value="Homeodomain-like"/>
    <property type="match status" value="2"/>
</dbReference>
<evidence type="ECO:0000313" key="6">
    <source>
        <dbReference type="Proteomes" id="UP000469523"/>
    </source>
</evidence>
<name>A0A6N7XX71_9FIRM</name>
<dbReference type="PRINTS" id="PR00032">
    <property type="entry name" value="HTHARAC"/>
</dbReference>
<dbReference type="PANTHER" id="PTHR43280:SF28">
    <property type="entry name" value="HTH-TYPE TRANSCRIPTIONAL ACTIVATOR RHAS"/>
    <property type="match status" value="1"/>
</dbReference>
<dbReference type="AlphaFoldDB" id="A0A6N7XX71"/>
<dbReference type="EMBL" id="VUNQ01000011">
    <property type="protein sequence ID" value="MSU01164.1"/>
    <property type="molecule type" value="Genomic_DNA"/>
</dbReference>
<dbReference type="Pfam" id="PF02311">
    <property type="entry name" value="AraC_binding"/>
    <property type="match status" value="1"/>
</dbReference>
<keyword evidence="6" id="KW-1185">Reference proteome</keyword>
<sequence>MYLNTFNVNSNLQSKMEYGTLEFPLEVFYDDLYKYDMNFIRWHWHKEIQFAIVQKGVVEFFFLDESFQLSEGNGLFINSNSLHQMKPITPDCVVVNIVFNHTLIGGHNLSLIDRKYIYPIVNNSSLDFLLLDNTIKWNKDIIIKLFEIYDFHKNRDFGYELSIKNNLCSLWLILAYNLVPNLNLSSKLHKHEEERIKIILEYIHNNFSNNISLKDISDSVHISKSECCRCFKKYLKMSPFEYLMQYRIVEALSLIQNTTKSITEIMCLVGFNDASYFTKIFKRFTNCTPTEYRKQFN</sequence>
<dbReference type="SUPFAM" id="SSF51182">
    <property type="entry name" value="RmlC-like cupins"/>
    <property type="match status" value="1"/>
</dbReference>
<dbReference type="PROSITE" id="PS01124">
    <property type="entry name" value="HTH_ARAC_FAMILY_2"/>
    <property type="match status" value="1"/>
</dbReference>
<evidence type="ECO:0000259" key="4">
    <source>
        <dbReference type="PROSITE" id="PS01124"/>
    </source>
</evidence>
<evidence type="ECO:0000256" key="1">
    <source>
        <dbReference type="ARBA" id="ARBA00023015"/>
    </source>
</evidence>
<feature type="domain" description="HTH araC/xylS-type" evidence="4">
    <location>
        <begin position="197"/>
        <end position="295"/>
    </location>
</feature>
<proteinExistence type="predicted"/>
<dbReference type="RefSeq" id="WP_154439579.1">
    <property type="nucleotide sequence ID" value="NZ_JAHLPJ010000001.1"/>
</dbReference>
<evidence type="ECO:0000256" key="3">
    <source>
        <dbReference type="ARBA" id="ARBA00023163"/>
    </source>
</evidence>
<dbReference type="Proteomes" id="UP000469523">
    <property type="component" value="Unassembled WGS sequence"/>
</dbReference>
<keyword evidence="2" id="KW-0238">DNA-binding</keyword>
<accession>A0A6N7XX71</accession>
<dbReference type="InterPro" id="IPR020449">
    <property type="entry name" value="Tscrpt_reg_AraC-type_HTH"/>
</dbReference>
<dbReference type="GO" id="GO:0043565">
    <property type="term" value="F:sequence-specific DNA binding"/>
    <property type="evidence" value="ECO:0007669"/>
    <property type="project" value="InterPro"/>
</dbReference>
<dbReference type="InterPro" id="IPR018060">
    <property type="entry name" value="HTH_AraC"/>
</dbReference>
<reference evidence="5 6" key="1">
    <citation type="submission" date="2019-09" db="EMBL/GenBank/DDBJ databases">
        <title>In-depth cultivation of the pig gut microbiome towards novel bacterial diversity and tailored functional studies.</title>
        <authorList>
            <person name="Wylensek D."/>
            <person name="Hitch T.C.A."/>
            <person name="Clavel T."/>
        </authorList>
    </citation>
    <scope>NUCLEOTIDE SEQUENCE [LARGE SCALE GENOMIC DNA]</scope>
    <source>
        <strain evidence="5 6">WCA3-693-APC-4?</strain>
    </source>
</reference>
<dbReference type="Pfam" id="PF12833">
    <property type="entry name" value="HTH_18"/>
    <property type="match status" value="1"/>
</dbReference>
<organism evidence="5 6">
    <name type="scientific">Tissierella pigra</name>
    <dbReference type="NCBI Taxonomy" id="2607614"/>
    <lineage>
        <taxon>Bacteria</taxon>
        <taxon>Bacillati</taxon>
        <taxon>Bacillota</taxon>
        <taxon>Tissierellia</taxon>
        <taxon>Tissierellales</taxon>
        <taxon>Tissierellaceae</taxon>
        <taxon>Tissierella</taxon>
    </lineage>
</organism>
<keyword evidence="3" id="KW-0804">Transcription</keyword>
<dbReference type="InterPro" id="IPR009057">
    <property type="entry name" value="Homeodomain-like_sf"/>
</dbReference>
<dbReference type="SMART" id="SM00342">
    <property type="entry name" value="HTH_ARAC"/>
    <property type="match status" value="1"/>
</dbReference>
<gene>
    <name evidence="5" type="ORF">FYJ83_06735</name>
</gene>
<dbReference type="InterPro" id="IPR011051">
    <property type="entry name" value="RmlC_Cupin_sf"/>
</dbReference>
<dbReference type="InterPro" id="IPR003313">
    <property type="entry name" value="AraC-bd"/>
</dbReference>
<protein>
    <submittedName>
        <fullName evidence="5">AraC family transcriptional regulator</fullName>
    </submittedName>
</protein>
<comment type="caution">
    <text evidence="5">The sequence shown here is derived from an EMBL/GenBank/DDBJ whole genome shotgun (WGS) entry which is preliminary data.</text>
</comment>
<evidence type="ECO:0000313" key="5">
    <source>
        <dbReference type="EMBL" id="MSU01164.1"/>
    </source>
</evidence>